<dbReference type="SUPFAM" id="SSF51182">
    <property type="entry name" value="RmlC-like cupins"/>
    <property type="match status" value="1"/>
</dbReference>
<proteinExistence type="inferred from homology"/>
<dbReference type="GO" id="GO:0006096">
    <property type="term" value="P:glycolytic process"/>
    <property type="evidence" value="ECO:0007669"/>
    <property type="project" value="UniProtKB-UniPathway"/>
</dbReference>
<dbReference type="Pfam" id="PF06560">
    <property type="entry name" value="GPI"/>
    <property type="match status" value="1"/>
</dbReference>
<comment type="similarity">
    <text evidence="2">Belongs to the archaeal-type GPI family.</text>
</comment>
<organism evidence="8 9">
    <name type="scientific">Candidatus Daviesbacteria bacterium RIFCSPHIGHO2_02_FULL_39_12</name>
    <dbReference type="NCBI Taxonomy" id="1797770"/>
    <lineage>
        <taxon>Bacteria</taxon>
        <taxon>Candidatus Daviesiibacteriota</taxon>
    </lineage>
</organism>
<evidence type="ECO:0000256" key="4">
    <source>
        <dbReference type="ARBA" id="ARBA00022432"/>
    </source>
</evidence>
<evidence type="ECO:0000256" key="3">
    <source>
        <dbReference type="ARBA" id="ARBA00011952"/>
    </source>
</evidence>
<dbReference type="GO" id="GO:0005737">
    <property type="term" value="C:cytoplasm"/>
    <property type="evidence" value="ECO:0007669"/>
    <property type="project" value="InterPro"/>
</dbReference>
<protein>
    <recommendedName>
        <fullName evidence="3">glucose-6-phosphate isomerase</fullName>
        <ecNumber evidence="3">5.3.1.9</ecNumber>
    </recommendedName>
</protein>
<comment type="catalytic activity">
    <reaction evidence="6">
        <text>alpha-D-glucose 6-phosphate = beta-D-fructose 6-phosphate</text>
        <dbReference type="Rhea" id="RHEA:11816"/>
        <dbReference type="ChEBI" id="CHEBI:57634"/>
        <dbReference type="ChEBI" id="CHEBI:58225"/>
        <dbReference type="EC" id="5.3.1.9"/>
    </reaction>
</comment>
<dbReference type="AlphaFoldDB" id="A0A1F5JD82"/>
<dbReference type="GO" id="GO:0006094">
    <property type="term" value="P:gluconeogenesis"/>
    <property type="evidence" value="ECO:0007669"/>
    <property type="project" value="UniProtKB-KW"/>
</dbReference>
<evidence type="ECO:0000259" key="7">
    <source>
        <dbReference type="Pfam" id="PF06560"/>
    </source>
</evidence>
<accession>A0A1F5JD82</accession>
<dbReference type="UniPathway" id="UPA00109">
    <property type="reaction ID" value="UER00181"/>
</dbReference>
<reference evidence="8 9" key="1">
    <citation type="journal article" date="2016" name="Nat. Commun.">
        <title>Thousands of microbial genomes shed light on interconnected biogeochemical processes in an aquifer system.</title>
        <authorList>
            <person name="Anantharaman K."/>
            <person name="Brown C.T."/>
            <person name="Hug L.A."/>
            <person name="Sharon I."/>
            <person name="Castelle C.J."/>
            <person name="Probst A.J."/>
            <person name="Thomas B.C."/>
            <person name="Singh A."/>
            <person name="Wilkins M.J."/>
            <person name="Karaoz U."/>
            <person name="Brodie E.L."/>
            <person name="Williams K.H."/>
            <person name="Hubbard S.S."/>
            <person name="Banfield J.F."/>
        </authorList>
    </citation>
    <scope>NUCLEOTIDE SEQUENCE [LARGE SCALE GENOMIC DNA]</scope>
</reference>
<evidence type="ECO:0000313" key="9">
    <source>
        <dbReference type="Proteomes" id="UP000177042"/>
    </source>
</evidence>
<evidence type="ECO:0000256" key="6">
    <source>
        <dbReference type="ARBA" id="ARBA00029321"/>
    </source>
</evidence>
<sequence>MLKPFAARKHVKMQEVLMHPEAEGPEFHYYMIRGGKEKQNITVWETGMVGGEYIKTYGHYHVGKLNETYRIIQGEGIALLQTRKKDEAGNPTDDEIESFKAIKVKTDDSVFIPSETGHLVANIGKVWLVTSDDSTVSFEEADPVSLPGHADYEAVKKMRGFAYYVIEEDSQIVLVKNPTYKVVPEPIWLTPEEYARQL</sequence>
<evidence type="ECO:0000256" key="5">
    <source>
        <dbReference type="ARBA" id="ARBA00023152"/>
    </source>
</evidence>
<dbReference type="Gene3D" id="2.60.120.10">
    <property type="entry name" value="Jelly Rolls"/>
    <property type="match status" value="1"/>
</dbReference>
<name>A0A1F5JD82_9BACT</name>
<comment type="caution">
    <text evidence="8">The sequence shown here is derived from an EMBL/GenBank/DDBJ whole genome shotgun (WGS) entry which is preliminary data.</text>
</comment>
<dbReference type="InterPro" id="IPR011051">
    <property type="entry name" value="RmlC_Cupin_sf"/>
</dbReference>
<feature type="domain" description="Glucose-6-phosphate isomerase prokaryote" evidence="7">
    <location>
        <begin position="36"/>
        <end position="173"/>
    </location>
</feature>
<gene>
    <name evidence="8" type="ORF">A3C26_04300</name>
</gene>
<dbReference type="EMBL" id="MFCX01000007">
    <property type="protein sequence ID" value="OGE26594.1"/>
    <property type="molecule type" value="Genomic_DNA"/>
</dbReference>
<dbReference type="EC" id="5.3.1.9" evidence="3"/>
<dbReference type="InterPro" id="IPR014710">
    <property type="entry name" value="RmlC-like_jellyroll"/>
</dbReference>
<dbReference type="Proteomes" id="UP000177042">
    <property type="component" value="Unassembled WGS sequence"/>
</dbReference>
<evidence type="ECO:0000256" key="1">
    <source>
        <dbReference type="ARBA" id="ARBA00004926"/>
    </source>
</evidence>
<dbReference type="GO" id="GO:0004347">
    <property type="term" value="F:glucose-6-phosphate isomerase activity"/>
    <property type="evidence" value="ECO:0007669"/>
    <property type="project" value="UniProtKB-EC"/>
</dbReference>
<evidence type="ECO:0000313" key="8">
    <source>
        <dbReference type="EMBL" id="OGE26594.1"/>
    </source>
</evidence>
<evidence type="ECO:0000256" key="2">
    <source>
        <dbReference type="ARBA" id="ARBA00006542"/>
    </source>
</evidence>
<dbReference type="InterPro" id="IPR010551">
    <property type="entry name" value="G6P_isomerase_prok"/>
</dbReference>
<comment type="pathway">
    <text evidence="1">Carbohydrate degradation; glycolysis; D-glyceraldehyde 3-phosphate and glycerone phosphate from D-glucose: step 2/4.</text>
</comment>
<keyword evidence="5" id="KW-0324">Glycolysis</keyword>
<keyword evidence="4" id="KW-0312">Gluconeogenesis</keyword>